<dbReference type="Pfam" id="PF01420">
    <property type="entry name" value="Methylase_S"/>
    <property type="match status" value="1"/>
</dbReference>
<dbReference type="EC" id="3.1.21.-" evidence="4"/>
<dbReference type="GO" id="GO:0003677">
    <property type="term" value="F:DNA binding"/>
    <property type="evidence" value="ECO:0007669"/>
    <property type="project" value="InterPro"/>
</dbReference>
<reference evidence="4 5" key="1">
    <citation type="submission" date="2021-07" db="EMBL/GenBank/DDBJ databases">
        <title>Prevalence and characterization of methicillin-resistant Macrococcus spp. in food producing animals and meat in Switzerland in 2019.</title>
        <authorList>
            <person name="Keller J.E."/>
            <person name="Schwendener S."/>
            <person name="Neuenschwander J."/>
            <person name="Overesch G."/>
            <person name="Perreten V."/>
        </authorList>
    </citation>
    <scope>NUCLEOTIDE SEQUENCE [LARGE SCALE GENOMIC DNA]</scope>
    <source>
        <strain evidence="4 5">19Msa0936</strain>
    </source>
</reference>
<accession>A0AAJ4PCQ7</accession>
<dbReference type="InterPro" id="IPR051212">
    <property type="entry name" value="Type-I_RE_S_subunit"/>
</dbReference>
<dbReference type="GO" id="GO:0016787">
    <property type="term" value="F:hydrolase activity"/>
    <property type="evidence" value="ECO:0007669"/>
    <property type="project" value="UniProtKB-KW"/>
</dbReference>
<protein>
    <submittedName>
        <fullName evidence="4">Restriction endonuclease subunit S</fullName>
        <ecNumber evidence="4">3.1.21.-</ecNumber>
    </submittedName>
</protein>
<dbReference type="PANTHER" id="PTHR43140">
    <property type="entry name" value="TYPE-1 RESTRICTION ENZYME ECOKI SPECIFICITY PROTEIN"/>
    <property type="match status" value="1"/>
</dbReference>
<keyword evidence="4" id="KW-0378">Hydrolase</keyword>
<feature type="domain" description="Type I restriction modification DNA specificity" evidence="3">
    <location>
        <begin position="255"/>
        <end position="386"/>
    </location>
</feature>
<evidence type="ECO:0000313" key="4">
    <source>
        <dbReference type="EMBL" id="QYA43515.1"/>
    </source>
</evidence>
<dbReference type="Proteomes" id="UP000826802">
    <property type="component" value="Chromosome"/>
</dbReference>
<dbReference type="PANTHER" id="PTHR43140:SF1">
    <property type="entry name" value="TYPE I RESTRICTION ENZYME ECOKI SPECIFICITY SUBUNIT"/>
    <property type="match status" value="1"/>
</dbReference>
<dbReference type="InterPro" id="IPR000055">
    <property type="entry name" value="Restrct_endonuc_typeI_TRD"/>
</dbReference>
<dbReference type="AlphaFoldDB" id="A0AAJ4PCQ7"/>
<evidence type="ECO:0000256" key="2">
    <source>
        <dbReference type="SAM" id="Coils"/>
    </source>
</evidence>
<evidence type="ECO:0000313" key="5">
    <source>
        <dbReference type="Proteomes" id="UP000826802"/>
    </source>
</evidence>
<dbReference type="EMBL" id="CP079981">
    <property type="protein sequence ID" value="QYA43515.1"/>
    <property type="molecule type" value="Genomic_DNA"/>
</dbReference>
<keyword evidence="4" id="KW-0255">Endonuclease</keyword>
<comment type="subunit">
    <text evidence="1">The methyltransferase is composed of M and S polypeptides.</text>
</comment>
<keyword evidence="2" id="KW-0175">Coiled coil</keyword>
<keyword evidence="4" id="KW-0540">Nuclease</keyword>
<organism evidence="4 5">
    <name type="scientific">Macrococcoides bohemicum</name>
    <dbReference type="NCBI Taxonomy" id="1903056"/>
    <lineage>
        <taxon>Bacteria</taxon>
        <taxon>Bacillati</taxon>
        <taxon>Bacillota</taxon>
        <taxon>Bacilli</taxon>
        <taxon>Bacillales</taxon>
        <taxon>Staphylococcaceae</taxon>
        <taxon>Macrococcoides</taxon>
    </lineage>
</organism>
<dbReference type="GO" id="GO:0004519">
    <property type="term" value="F:endonuclease activity"/>
    <property type="evidence" value="ECO:0007669"/>
    <property type="project" value="UniProtKB-KW"/>
</dbReference>
<dbReference type="REBASE" id="509006">
    <property type="entry name" value="S.Mbo936ORF2805P"/>
</dbReference>
<gene>
    <name evidence="4" type="ORF">KYI11_02810</name>
</gene>
<name>A0AAJ4PCQ7_9STAP</name>
<proteinExistence type="predicted"/>
<evidence type="ECO:0000259" key="3">
    <source>
        <dbReference type="Pfam" id="PF01420"/>
    </source>
</evidence>
<evidence type="ECO:0000256" key="1">
    <source>
        <dbReference type="ARBA" id="ARBA00038652"/>
    </source>
</evidence>
<feature type="coiled-coil region" evidence="2">
    <location>
        <begin position="377"/>
        <end position="404"/>
    </location>
</feature>
<keyword evidence="5" id="KW-1185">Reference proteome</keyword>
<dbReference type="CDD" id="cd17260">
    <property type="entry name" value="RMtype1_S_EcoEI-TRD1-CR1_like"/>
    <property type="match status" value="1"/>
</dbReference>
<sequence>MKDSGVEWIGEIPKLWEVKKLGSLYKKRNEKVSDIDYQPLSVTKNGILPQLETAAKSNDHENRKLVLKDDFVINSRADRKMSSGTSSYDGSVSLINHVLYSEIMNPQYTNYLLKNYSFAEEFYRWGSGIVDDLWSTNWDKMKKINIPIPSRAEQINIVQELDAKISVISNILTETRESIENLKKYKQSLITEVVTKGLDKNVEMKDSGIEWIGEIPKDWEMTKLRYQIIIDPSTSEINVIPEDSTFLPMDKLKNGYMDIELKGKTLENMKKYTYFAEGDITIAKVRPSFENGNIAIAKNLISKIGFGTSEIFTIRNQNKDILQEFLFYFLQNQSFIKYASSTMTGVAGLKRISSSILRDTKITVPNLNEQKQIINFLNQKTNDIETLIDKKKSLINEYESYKKSLIYEYVTGKKEVGEVEK</sequence>